<keyword evidence="4" id="KW-0645">Protease</keyword>
<name>A0ABV8JJ45_9BACL</name>
<organism evidence="14 15">
    <name type="scientific">Salinithrix halophila</name>
    <dbReference type="NCBI Taxonomy" id="1485204"/>
    <lineage>
        <taxon>Bacteria</taxon>
        <taxon>Bacillati</taxon>
        <taxon>Bacillota</taxon>
        <taxon>Bacilli</taxon>
        <taxon>Bacillales</taxon>
        <taxon>Thermoactinomycetaceae</taxon>
        <taxon>Salinithrix</taxon>
    </lineage>
</organism>
<dbReference type="Pfam" id="PF02163">
    <property type="entry name" value="Peptidase_M50"/>
    <property type="match status" value="1"/>
</dbReference>
<dbReference type="Proteomes" id="UP001595843">
    <property type="component" value="Unassembled WGS sequence"/>
</dbReference>
<dbReference type="EC" id="3.4.24.-" evidence="14"/>
<dbReference type="RefSeq" id="WP_380706183.1">
    <property type="nucleotide sequence ID" value="NZ_JBHSAP010000018.1"/>
</dbReference>
<evidence type="ECO:0000256" key="1">
    <source>
        <dbReference type="ARBA" id="ARBA00001947"/>
    </source>
</evidence>
<keyword evidence="8" id="KW-0862">Zinc</keyword>
<evidence type="ECO:0000313" key="15">
    <source>
        <dbReference type="Proteomes" id="UP001595843"/>
    </source>
</evidence>
<feature type="transmembrane region" description="Helical" evidence="12">
    <location>
        <begin position="84"/>
        <end position="105"/>
    </location>
</feature>
<evidence type="ECO:0000256" key="8">
    <source>
        <dbReference type="ARBA" id="ARBA00022833"/>
    </source>
</evidence>
<evidence type="ECO:0000256" key="9">
    <source>
        <dbReference type="ARBA" id="ARBA00022989"/>
    </source>
</evidence>
<comment type="cofactor">
    <cofactor evidence="1">
        <name>Zn(2+)</name>
        <dbReference type="ChEBI" id="CHEBI:29105"/>
    </cofactor>
</comment>
<evidence type="ECO:0000256" key="7">
    <source>
        <dbReference type="ARBA" id="ARBA00022801"/>
    </source>
</evidence>
<evidence type="ECO:0000256" key="12">
    <source>
        <dbReference type="SAM" id="Phobius"/>
    </source>
</evidence>
<keyword evidence="11 12" id="KW-0472">Membrane</keyword>
<sequence>MISLLLQGTVLRIHFLFWVVILSSVVTGQFMEVTTLFVLVLIHELGHVTAARSFGWRIHSIELLPFGGVAHTDEWGTVPAREEIVVALAGPFHNVIMVLFGLLFYQFGWWSAEWTEYFVKGNAMLAGFNLLPIYPLDGGRILQALLSYVFPYRRAVVWSLGFGFAGAAGLFLFSLSGEKVQINLSIVALFLFYSNWIAMRQRDYQYMRFLMHRREHRVPDSAPIIQLPVRPEEPLLTVLKRFRKEAYHVVVVQKPKGGWATVPEEAVFRCYFDEKRIGGLAADLIA</sequence>
<evidence type="ECO:0000256" key="3">
    <source>
        <dbReference type="ARBA" id="ARBA00007931"/>
    </source>
</evidence>
<keyword evidence="10" id="KW-0482">Metalloprotease</keyword>
<evidence type="ECO:0000256" key="2">
    <source>
        <dbReference type="ARBA" id="ARBA00004141"/>
    </source>
</evidence>
<dbReference type="InterPro" id="IPR008915">
    <property type="entry name" value="Peptidase_M50"/>
</dbReference>
<reference evidence="15" key="1">
    <citation type="journal article" date="2019" name="Int. J. Syst. Evol. Microbiol.">
        <title>The Global Catalogue of Microorganisms (GCM) 10K type strain sequencing project: providing services to taxonomists for standard genome sequencing and annotation.</title>
        <authorList>
            <consortium name="The Broad Institute Genomics Platform"/>
            <consortium name="The Broad Institute Genome Sequencing Center for Infectious Disease"/>
            <person name="Wu L."/>
            <person name="Ma J."/>
        </authorList>
    </citation>
    <scope>NUCLEOTIDE SEQUENCE [LARGE SCALE GENOMIC DNA]</scope>
    <source>
        <strain evidence="15">IBRC-M 10813</strain>
    </source>
</reference>
<accession>A0ABV8JJ45</accession>
<feature type="transmembrane region" description="Helical" evidence="12">
    <location>
        <begin position="180"/>
        <end position="198"/>
    </location>
</feature>
<dbReference type="PANTHER" id="PTHR39188">
    <property type="entry name" value="MEMBRANE-ASSOCIATED ZINC METALLOPROTEASE M50B"/>
    <property type="match status" value="1"/>
</dbReference>
<dbReference type="EMBL" id="JBHSAP010000018">
    <property type="protein sequence ID" value="MFC4078375.1"/>
    <property type="molecule type" value="Genomic_DNA"/>
</dbReference>
<evidence type="ECO:0000256" key="4">
    <source>
        <dbReference type="ARBA" id="ARBA00022670"/>
    </source>
</evidence>
<dbReference type="CDD" id="cd06161">
    <property type="entry name" value="S2P-M50_SpoIVFB"/>
    <property type="match status" value="1"/>
</dbReference>
<keyword evidence="6" id="KW-0479">Metal-binding</keyword>
<dbReference type="PANTHER" id="PTHR39188:SF3">
    <property type="entry name" value="STAGE IV SPORULATION PROTEIN FB"/>
    <property type="match status" value="1"/>
</dbReference>
<keyword evidence="7 14" id="KW-0378">Hydrolase</keyword>
<comment type="subcellular location">
    <subcellularLocation>
        <location evidence="2">Membrane</location>
        <topology evidence="2">Multi-pass membrane protein</topology>
    </subcellularLocation>
</comment>
<dbReference type="GO" id="GO:0016787">
    <property type="term" value="F:hydrolase activity"/>
    <property type="evidence" value="ECO:0007669"/>
    <property type="project" value="UniProtKB-KW"/>
</dbReference>
<evidence type="ECO:0000256" key="11">
    <source>
        <dbReference type="ARBA" id="ARBA00023136"/>
    </source>
</evidence>
<comment type="caution">
    <text evidence="14">The sequence shown here is derived from an EMBL/GenBank/DDBJ whole genome shotgun (WGS) entry which is preliminary data.</text>
</comment>
<feature type="transmembrane region" description="Helical" evidence="12">
    <location>
        <begin position="15"/>
        <end position="42"/>
    </location>
</feature>
<protein>
    <submittedName>
        <fullName evidence="14">M50 family metallopeptidase</fullName>
        <ecNumber evidence="14">3.4.24.-</ecNumber>
    </submittedName>
</protein>
<evidence type="ECO:0000259" key="13">
    <source>
        <dbReference type="Pfam" id="PF02163"/>
    </source>
</evidence>
<evidence type="ECO:0000256" key="10">
    <source>
        <dbReference type="ARBA" id="ARBA00023049"/>
    </source>
</evidence>
<feature type="transmembrane region" description="Helical" evidence="12">
    <location>
        <begin position="155"/>
        <end position="174"/>
    </location>
</feature>
<comment type="similarity">
    <text evidence="3">Belongs to the peptidase M50B family.</text>
</comment>
<gene>
    <name evidence="14" type="ORF">ACFOUO_16375</name>
</gene>
<keyword evidence="5 12" id="KW-0812">Transmembrane</keyword>
<evidence type="ECO:0000256" key="5">
    <source>
        <dbReference type="ARBA" id="ARBA00022692"/>
    </source>
</evidence>
<feature type="transmembrane region" description="Helical" evidence="12">
    <location>
        <begin position="117"/>
        <end position="134"/>
    </location>
</feature>
<feature type="domain" description="Peptidase M50" evidence="13">
    <location>
        <begin position="34"/>
        <end position="105"/>
    </location>
</feature>
<keyword evidence="9 12" id="KW-1133">Transmembrane helix</keyword>
<evidence type="ECO:0000313" key="14">
    <source>
        <dbReference type="EMBL" id="MFC4078375.1"/>
    </source>
</evidence>
<evidence type="ECO:0000256" key="6">
    <source>
        <dbReference type="ARBA" id="ARBA00022723"/>
    </source>
</evidence>
<keyword evidence="15" id="KW-1185">Reference proteome</keyword>
<proteinExistence type="inferred from homology"/>